<proteinExistence type="predicted"/>
<sequence length="47" mass="5397">MKDKIIEKFCRLDELGKTLLTPLVISKKRKTIFFHIAKTGGSSIYNL</sequence>
<reference evidence="1" key="1">
    <citation type="submission" date="2018-05" db="EMBL/GenBank/DDBJ databases">
        <authorList>
            <person name="Lanie J.A."/>
            <person name="Ng W.-L."/>
            <person name="Kazmierczak K.M."/>
            <person name="Andrzejewski T.M."/>
            <person name="Davidsen T.M."/>
            <person name="Wayne K.J."/>
            <person name="Tettelin H."/>
            <person name="Glass J.I."/>
            <person name="Rusch D."/>
            <person name="Podicherti R."/>
            <person name="Tsui H.-C.T."/>
            <person name="Winkler M.E."/>
        </authorList>
    </citation>
    <scope>NUCLEOTIDE SEQUENCE</scope>
</reference>
<name>A0A383D4V0_9ZZZZ</name>
<dbReference type="EMBL" id="UINC01214269">
    <property type="protein sequence ID" value="SVE39421.1"/>
    <property type="molecule type" value="Genomic_DNA"/>
</dbReference>
<dbReference type="AlphaFoldDB" id="A0A383D4V0"/>
<evidence type="ECO:0000313" key="1">
    <source>
        <dbReference type="EMBL" id="SVE39421.1"/>
    </source>
</evidence>
<accession>A0A383D4V0</accession>
<gene>
    <name evidence="1" type="ORF">METZ01_LOCUS492275</name>
</gene>
<protein>
    <submittedName>
        <fullName evidence="1">Uncharacterized protein</fullName>
    </submittedName>
</protein>
<feature type="non-terminal residue" evidence="1">
    <location>
        <position position="47"/>
    </location>
</feature>
<organism evidence="1">
    <name type="scientific">marine metagenome</name>
    <dbReference type="NCBI Taxonomy" id="408172"/>
    <lineage>
        <taxon>unclassified sequences</taxon>
        <taxon>metagenomes</taxon>
        <taxon>ecological metagenomes</taxon>
    </lineage>
</organism>